<proteinExistence type="predicted"/>
<dbReference type="AlphaFoldDB" id="A0AAU9JR98"/>
<gene>
    <name evidence="2" type="ORF">BSTOLATCC_MIC43530</name>
</gene>
<organism evidence="2 3">
    <name type="scientific">Blepharisma stoltei</name>
    <dbReference type="NCBI Taxonomy" id="1481888"/>
    <lineage>
        <taxon>Eukaryota</taxon>
        <taxon>Sar</taxon>
        <taxon>Alveolata</taxon>
        <taxon>Ciliophora</taxon>
        <taxon>Postciliodesmatophora</taxon>
        <taxon>Heterotrichea</taxon>
        <taxon>Heterotrichida</taxon>
        <taxon>Blepharismidae</taxon>
        <taxon>Blepharisma</taxon>
    </lineage>
</organism>
<dbReference type="EMBL" id="CAJZBQ010000043">
    <property type="protein sequence ID" value="CAG9327495.1"/>
    <property type="molecule type" value="Genomic_DNA"/>
</dbReference>
<reference evidence="2" key="1">
    <citation type="submission" date="2021-09" db="EMBL/GenBank/DDBJ databases">
        <authorList>
            <consortium name="AG Swart"/>
            <person name="Singh M."/>
            <person name="Singh A."/>
            <person name="Seah K."/>
            <person name="Emmerich C."/>
        </authorList>
    </citation>
    <scope>NUCLEOTIDE SEQUENCE</scope>
    <source>
        <strain evidence="2">ATCC30299</strain>
    </source>
</reference>
<evidence type="ECO:0000313" key="3">
    <source>
        <dbReference type="Proteomes" id="UP001162131"/>
    </source>
</evidence>
<dbReference type="Proteomes" id="UP001162131">
    <property type="component" value="Unassembled WGS sequence"/>
</dbReference>
<keyword evidence="3" id="KW-1185">Reference proteome</keyword>
<evidence type="ECO:0000313" key="2">
    <source>
        <dbReference type="EMBL" id="CAG9327495.1"/>
    </source>
</evidence>
<protein>
    <recommendedName>
        <fullName evidence="4">Dickkopf N-terminal cysteine-rich domain-containing protein</fullName>
    </recommendedName>
</protein>
<keyword evidence="1" id="KW-0732">Signal</keyword>
<evidence type="ECO:0008006" key="4">
    <source>
        <dbReference type="Google" id="ProtNLM"/>
    </source>
</evidence>
<evidence type="ECO:0000256" key="1">
    <source>
        <dbReference type="SAM" id="SignalP"/>
    </source>
</evidence>
<accession>A0AAU9JR98</accession>
<name>A0AAU9JR98_9CILI</name>
<feature type="signal peptide" evidence="1">
    <location>
        <begin position="1"/>
        <end position="25"/>
    </location>
</feature>
<comment type="caution">
    <text evidence="2">The sequence shown here is derived from an EMBL/GenBank/DDBJ whole genome shotgun (WGS) entry which is preliminary data.</text>
</comment>
<sequence length="387" mass="42562">MNITRRIFLFLVIFCATERYRSADAIELSLEISASNLTCAAYTCKNADQKFINDTCVYYDRDLNAYFSKKCSDTSKACLLEGEHPGNYTCQPYISSNGLSWPGEPCTTITDCEQTYSKACTGGICVGYPVSATCEDSNYCQPGNSCRGSPLTCQAQIQVGSTGCLSDADCTNDAACNITSNTNGALNACLPAFSIQPHQPVGGCVNGVSNLCRQVTCAAHLGGFYCTDQVFSDYNVPKPCDLTKTGQCVSTEDEFFTPAFQLISDCECGYNREGLSYCALFPGDGLYQAYINTVVMWLNSTGILKCNTLRRDQTNCMKSYMDAKQFNRYVYYEFVKELYPKIYQSEDCVVDTVTSFYAKARDNYDADNEDFAVSIAGITFLLGLALN</sequence>
<feature type="chain" id="PRO_5043942013" description="Dickkopf N-terminal cysteine-rich domain-containing protein" evidence="1">
    <location>
        <begin position="26"/>
        <end position="387"/>
    </location>
</feature>